<proteinExistence type="inferred from homology"/>
<keyword evidence="4" id="KW-1185">Reference proteome</keyword>
<dbReference type="Proteomes" id="UP001058461">
    <property type="component" value="Chromosome"/>
</dbReference>
<reference evidence="3" key="1">
    <citation type="submission" date="2021-04" db="EMBL/GenBank/DDBJ databases">
        <title>Oceanospirillales bacteria with DddD are important DMSP degraders in coastal seawater.</title>
        <authorList>
            <person name="Liu J."/>
        </authorList>
    </citation>
    <scope>NUCLEOTIDE SEQUENCE</scope>
    <source>
        <strain evidence="3">D13-1</strain>
    </source>
</reference>
<dbReference type="InterPro" id="IPR011008">
    <property type="entry name" value="Dimeric_a/b-barrel"/>
</dbReference>
<name>A0ABY5HGA7_9GAMM</name>
<dbReference type="PANTHER" id="PTHR21017">
    <property type="entry name" value="NIPSNAP-RELATED"/>
    <property type="match status" value="1"/>
</dbReference>
<dbReference type="RefSeq" id="WP_255853441.1">
    <property type="nucleotide sequence ID" value="NZ_CP073347.1"/>
</dbReference>
<dbReference type="SUPFAM" id="SSF54909">
    <property type="entry name" value="Dimeric alpha+beta barrel"/>
    <property type="match status" value="1"/>
</dbReference>
<gene>
    <name evidence="3" type="ORF">KDW95_19410</name>
</gene>
<organism evidence="3 4">
    <name type="scientific">Marinobacterium rhizophilum</name>
    <dbReference type="NCBI Taxonomy" id="420402"/>
    <lineage>
        <taxon>Bacteria</taxon>
        <taxon>Pseudomonadati</taxon>
        <taxon>Pseudomonadota</taxon>
        <taxon>Gammaproteobacteria</taxon>
        <taxon>Oceanospirillales</taxon>
        <taxon>Oceanospirillaceae</taxon>
        <taxon>Marinobacterium</taxon>
    </lineage>
</organism>
<evidence type="ECO:0000256" key="1">
    <source>
        <dbReference type="ARBA" id="ARBA00005291"/>
    </source>
</evidence>
<dbReference type="InterPro" id="IPR012577">
    <property type="entry name" value="NIPSNAP"/>
</dbReference>
<dbReference type="InterPro" id="IPR051557">
    <property type="entry name" value="NipSnap_domain"/>
</dbReference>
<dbReference type="Pfam" id="PF07978">
    <property type="entry name" value="NIPSNAP"/>
    <property type="match status" value="1"/>
</dbReference>
<protein>
    <submittedName>
        <fullName evidence="3">NIPSNAP family protein</fullName>
    </submittedName>
</protein>
<dbReference type="PANTHER" id="PTHR21017:SF17">
    <property type="entry name" value="PROTEIN NIPSNAP"/>
    <property type="match status" value="1"/>
</dbReference>
<dbReference type="EMBL" id="CP073347">
    <property type="protein sequence ID" value="UTW11401.1"/>
    <property type="molecule type" value="Genomic_DNA"/>
</dbReference>
<evidence type="ECO:0000313" key="4">
    <source>
        <dbReference type="Proteomes" id="UP001058461"/>
    </source>
</evidence>
<evidence type="ECO:0000313" key="3">
    <source>
        <dbReference type="EMBL" id="UTW11401.1"/>
    </source>
</evidence>
<accession>A0ABY5HGA7</accession>
<comment type="similarity">
    <text evidence="1">Belongs to the NipSnap family.</text>
</comment>
<feature type="domain" description="NIPSNAP" evidence="2">
    <location>
        <begin position="4"/>
        <end position="103"/>
    </location>
</feature>
<dbReference type="Gene3D" id="3.30.70.100">
    <property type="match status" value="1"/>
</dbReference>
<evidence type="ECO:0000259" key="2">
    <source>
        <dbReference type="Pfam" id="PF07978"/>
    </source>
</evidence>
<sequence length="110" mass="12441">MLIDVRTYSCHPGTLKPHLQLYAERGRAPQVQHLGEPLAFLLCETGNPNQYLHIWQFKNAADREQRRAALWADPQWLDYVQASGELGALVAQENKLMVPADFFPLLSPAS</sequence>